<evidence type="ECO:0000313" key="2">
    <source>
        <dbReference type="EMBL" id="AET64891.1"/>
    </source>
</evidence>
<dbReference type="Pfam" id="PF10011">
    <property type="entry name" value="DUF2254"/>
    <property type="match status" value="1"/>
</dbReference>
<feature type="transmembrane region" description="Helical" evidence="1">
    <location>
        <begin position="143"/>
        <end position="161"/>
    </location>
</feature>
<feature type="transmembrane region" description="Helical" evidence="1">
    <location>
        <begin position="65"/>
        <end position="91"/>
    </location>
</feature>
<organism evidence="2 3">
    <name type="scientific">Methanothrix harundinacea (strain 6Ac)</name>
    <name type="common">Methanosaeta harundinacea</name>
    <dbReference type="NCBI Taxonomy" id="1110509"/>
    <lineage>
        <taxon>Archaea</taxon>
        <taxon>Methanobacteriati</taxon>
        <taxon>Methanobacteriota</taxon>
        <taxon>Stenosarchaea group</taxon>
        <taxon>Methanomicrobia</taxon>
        <taxon>Methanotrichales</taxon>
        <taxon>Methanotrichaceae</taxon>
        <taxon>Methanothrix</taxon>
    </lineage>
</organism>
<dbReference type="GeneID" id="25395422"/>
<dbReference type="InterPro" id="IPR018723">
    <property type="entry name" value="DUF2254_membrane"/>
</dbReference>
<dbReference type="Pfam" id="PF00805">
    <property type="entry name" value="Pentapeptide"/>
    <property type="match status" value="2"/>
</dbReference>
<dbReference type="PANTHER" id="PTHR14136:SF17">
    <property type="entry name" value="BTB_POZ DOMAIN-CONTAINING PROTEIN KCTD9"/>
    <property type="match status" value="1"/>
</dbReference>
<name>G7WP50_METH6</name>
<gene>
    <name evidence="2" type="ordered locus">Mhar_1529</name>
</gene>
<evidence type="ECO:0000313" key="3">
    <source>
        <dbReference type="Proteomes" id="UP000005877"/>
    </source>
</evidence>
<feature type="transmembrane region" description="Helical" evidence="1">
    <location>
        <begin position="112"/>
        <end position="131"/>
    </location>
</feature>
<protein>
    <submittedName>
        <fullName evidence="2">Pentapeptide repeat protein</fullName>
    </submittedName>
</protein>
<proteinExistence type="predicted"/>
<dbReference type="PATRIC" id="fig|1110509.7.peg.1703"/>
<evidence type="ECO:0000256" key="1">
    <source>
        <dbReference type="SAM" id="Phobius"/>
    </source>
</evidence>
<dbReference type="RefSeq" id="WP_014587075.1">
    <property type="nucleotide sequence ID" value="NC_017527.1"/>
</dbReference>
<dbReference type="KEGG" id="mhi:Mhar_1529"/>
<sequence>MSAKERIPTRQKKSLEIFVKNIFWFWAVILLLVSPIVAFAIYQTLDQLVSANYHLGAIWASSEDARYILSALSQAQAAIFGIFFTLNFIVFQTQIGNVSPATIKRSLQSYKLLFIFIVFLISISVDLIFLRYIPPNNDLEINIFWPISLSIFAILILIPYMRFTLMSLVKDAIIEEVRSGKARYNLEGVDLSDQLLPGIELSGRFLQKSKFNNSTLFGANFNNANFYMADLSHARLRGANFSDAMLGRADLSRADLSSAHLNDASLNGANLSEAKLNMANLTKAYLGGANLIGAKFDNADLNGAFLDEYGLEKKGPRTIKFKLKYDDVTLETLLKANNLDLAHIIYTKLEEDLERKAGEMVDDPNIDLSKLSPKNRSSIERWANRYSHRTNEANQDN</sequence>
<dbReference type="Gene3D" id="2.160.20.80">
    <property type="entry name" value="E3 ubiquitin-protein ligase SopA"/>
    <property type="match status" value="1"/>
</dbReference>
<dbReference type="InterPro" id="IPR051082">
    <property type="entry name" value="Pentapeptide-BTB/POZ_domain"/>
</dbReference>
<dbReference type="HOGENOM" id="CLU_693746_0_0_2"/>
<dbReference type="STRING" id="1110509.Mhar_1529"/>
<reference evidence="2 3" key="1">
    <citation type="journal article" date="2012" name="PLoS ONE">
        <title>The genome characteristics and predicted function of methyl-group oxidation pathway in the obligate aceticlastic methanogens, Methanosaeta spp.</title>
        <authorList>
            <person name="Zhu J."/>
            <person name="Zheng H."/>
            <person name="Ai G."/>
            <person name="Zhang G."/>
            <person name="Liu D."/>
            <person name="Liu X."/>
            <person name="Dong X."/>
        </authorList>
    </citation>
    <scope>NUCLEOTIDE SEQUENCE [LARGE SCALE GENOMIC DNA]</scope>
    <source>
        <strain evidence="2 3">6Ac</strain>
    </source>
</reference>
<accession>G7WP50</accession>
<feature type="transmembrane region" description="Helical" evidence="1">
    <location>
        <begin position="21"/>
        <end position="45"/>
    </location>
</feature>
<keyword evidence="1" id="KW-0472">Membrane</keyword>
<dbReference type="Proteomes" id="UP000005877">
    <property type="component" value="Chromosome"/>
</dbReference>
<keyword evidence="1" id="KW-0812">Transmembrane</keyword>
<dbReference type="InterPro" id="IPR001646">
    <property type="entry name" value="5peptide_repeat"/>
</dbReference>
<dbReference type="PANTHER" id="PTHR14136">
    <property type="entry name" value="BTB_POZ DOMAIN-CONTAINING PROTEIN KCTD9"/>
    <property type="match status" value="1"/>
</dbReference>
<dbReference type="SUPFAM" id="SSF141571">
    <property type="entry name" value="Pentapeptide repeat-like"/>
    <property type="match status" value="1"/>
</dbReference>
<keyword evidence="1" id="KW-1133">Transmembrane helix</keyword>
<dbReference type="EMBL" id="CP003117">
    <property type="protein sequence ID" value="AET64891.1"/>
    <property type="molecule type" value="Genomic_DNA"/>
</dbReference>
<keyword evidence="3" id="KW-1185">Reference proteome</keyword>
<dbReference type="AlphaFoldDB" id="G7WP50"/>